<accession>A0A8H5ZFQ1</accession>
<name>A0A8H5ZFQ1_COCSA</name>
<dbReference type="SUPFAM" id="SSF57701">
    <property type="entry name" value="Zn2/Cys6 DNA-binding domain"/>
    <property type="match status" value="1"/>
</dbReference>
<evidence type="ECO:0000313" key="5">
    <source>
        <dbReference type="EMBL" id="KAF5848392.1"/>
    </source>
</evidence>
<evidence type="ECO:0000256" key="2">
    <source>
        <dbReference type="ARBA" id="ARBA00023242"/>
    </source>
</evidence>
<dbReference type="PROSITE" id="PS50048">
    <property type="entry name" value="ZN2_CY6_FUNGAL_2"/>
    <property type="match status" value="1"/>
</dbReference>
<dbReference type="InterPro" id="IPR036864">
    <property type="entry name" value="Zn2-C6_fun-type_DNA-bd_sf"/>
</dbReference>
<dbReference type="Proteomes" id="UP000624244">
    <property type="component" value="Unassembled WGS sequence"/>
</dbReference>
<sequence>MPSKSRGLRTSTGCLTCRQRRVKCDEGRPNCQNCERVTRECVYAEKSSAPRQPRALSARRPEEGSSTGTESVPPDSDQEVSASISESTLSSEAVAPIQSWIPFPPGQSVLSDDAIPDEGFLLNNSVFSFGDSLIPTSGPNEWYDRLAEDTILSMQEPIRQTFFRNFDITSLSRRQRPMQSIALESGDSLFSNINIQSMTTPTQPWNTHTRIELGGEEMVYFSHYVTVVAPILDLFDTEKHFANVVPHLALRNVGLLKSILAVGAHHMSFYSGRDIGNESASQVYPQTPISGSNVSTPMRVIAEKFFIETLQYISQNLIYQSYTSSLEILTTGIMLSTFEMFGASAIYDHSEWDRHLRGAFWIQQNTGTSGESANGLQRAVWWQWLRQDIWAAFRTGRPALTVHQPITPMAELTLEGLTTRIIYIAAKCVQYAATPKQDDIAGYIEAGETLLRILDAWKQLLPPSFDPIPVASAPQVTSPPSLGKTQIPPIWIHPQAHAAAIQFYHFARIVVLLNQPSTGGLNTYQTRFKLLHESTSIICGIAVADQSQNLPSAFVSYQALYAAALCAETKERQEQILNILKDVLSISMFPPICNLDNLTNLWDGSSSQ</sequence>
<dbReference type="GO" id="GO:0000981">
    <property type="term" value="F:DNA-binding transcription factor activity, RNA polymerase II-specific"/>
    <property type="evidence" value="ECO:0007669"/>
    <property type="project" value="InterPro"/>
</dbReference>
<evidence type="ECO:0000259" key="4">
    <source>
        <dbReference type="PROSITE" id="PS50048"/>
    </source>
</evidence>
<evidence type="ECO:0000313" key="6">
    <source>
        <dbReference type="Proteomes" id="UP000624244"/>
    </source>
</evidence>
<protein>
    <recommendedName>
        <fullName evidence="4">Zn(2)-C6 fungal-type domain-containing protein</fullName>
    </recommendedName>
</protein>
<dbReference type="AlphaFoldDB" id="A0A8H5ZFQ1"/>
<comment type="caution">
    <text evidence="5">The sequence shown here is derived from an EMBL/GenBank/DDBJ whole genome shotgun (WGS) entry which is preliminary data.</text>
</comment>
<dbReference type="Gene3D" id="4.10.240.10">
    <property type="entry name" value="Zn(2)-C6 fungal-type DNA-binding domain"/>
    <property type="match status" value="1"/>
</dbReference>
<organism evidence="5 6">
    <name type="scientific">Cochliobolus sativus</name>
    <name type="common">Common root rot and spot blotch fungus</name>
    <name type="synonym">Bipolaris sorokiniana</name>
    <dbReference type="NCBI Taxonomy" id="45130"/>
    <lineage>
        <taxon>Eukaryota</taxon>
        <taxon>Fungi</taxon>
        <taxon>Dikarya</taxon>
        <taxon>Ascomycota</taxon>
        <taxon>Pezizomycotina</taxon>
        <taxon>Dothideomycetes</taxon>
        <taxon>Pleosporomycetidae</taxon>
        <taxon>Pleosporales</taxon>
        <taxon>Pleosporineae</taxon>
        <taxon>Pleosporaceae</taxon>
        <taxon>Bipolaris</taxon>
    </lineage>
</organism>
<proteinExistence type="predicted"/>
<keyword evidence="2" id="KW-0539">Nucleus</keyword>
<dbReference type="GO" id="GO:0045944">
    <property type="term" value="P:positive regulation of transcription by RNA polymerase II"/>
    <property type="evidence" value="ECO:0007669"/>
    <property type="project" value="TreeGrafter"/>
</dbReference>
<dbReference type="Pfam" id="PF00172">
    <property type="entry name" value="Zn_clus"/>
    <property type="match status" value="1"/>
</dbReference>
<comment type="subcellular location">
    <subcellularLocation>
        <location evidence="1">Nucleus</location>
    </subcellularLocation>
</comment>
<feature type="domain" description="Zn(2)-C6 fungal-type" evidence="4">
    <location>
        <begin position="13"/>
        <end position="43"/>
    </location>
</feature>
<dbReference type="PANTHER" id="PTHR37534">
    <property type="entry name" value="TRANSCRIPTIONAL ACTIVATOR PROTEIN UGA3"/>
    <property type="match status" value="1"/>
</dbReference>
<feature type="region of interest" description="Disordered" evidence="3">
    <location>
        <begin position="45"/>
        <end position="88"/>
    </location>
</feature>
<evidence type="ECO:0000256" key="3">
    <source>
        <dbReference type="SAM" id="MobiDB-lite"/>
    </source>
</evidence>
<dbReference type="InterPro" id="IPR001138">
    <property type="entry name" value="Zn2Cys6_DnaBD"/>
</dbReference>
<dbReference type="CDD" id="cd12148">
    <property type="entry name" value="fungal_TF_MHR"/>
    <property type="match status" value="1"/>
</dbReference>
<dbReference type="PROSITE" id="PS00463">
    <property type="entry name" value="ZN2_CY6_FUNGAL_1"/>
    <property type="match status" value="1"/>
</dbReference>
<reference evidence="5" key="1">
    <citation type="submission" date="2019-11" db="EMBL/GenBank/DDBJ databases">
        <title>Bipolaris sorokiniana Genome sequencing.</title>
        <authorList>
            <person name="Wang H."/>
        </authorList>
    </citation>
    <scope>NUCLEOTIDE SEQUENCE</scope>
</reference>
<dbReference type="PANTHER" id="PTHR37534:SF3">
    <property type="entry name" value="ZN(II)2CYS6 TRANSCRIPTION FACTOR (EUROFUNG)"/>
    <property type="match status" value="1"/>
</dbReference>
<gene>
    <name evidence="5" type="ORF">GGP41_005768</name>
</gene>
<evidence type="ECO:0000256" key="1">
    <source>
        <dbReference type="ARBA" id="ARBA00004123"/>
    </source>
</evidence>
<dbReference type="CDD" id="cd00067">
    <property type="entry name" value="GAL4"/>
    <property type="match status" value="1"/>
</dbReference>
<dbReference type="SMART" id="SM00066">
    <property type="entry name" value="GAL4"/>
    <property type="match status" value="1"/>
</dbReference>
<dbReference type="InterPro" id="IPR021858">
    <property type="entry name" value="Fun_TF"/>
</dbReference>
<dbReference type="Pfam" id="PF11951">
    <property type="entry name" value="Fungal_trans_2"/>
    <property type="match status" value="1"/>
</dbReference>
<feature type="compositionally biased region" description="Low complexity" evidence="3">
    <location>
        <begin position="79"/>
        <end position="88"/>
    </location>
</feature>
<dbReference type="EMBL" id="WNKQ01000011">
    <property type="protein sequence ID" value="KAF5848392.1"/>
    <property type="molecule type" value="Genomic_DNA"/>
</dbReference>
<dbReference type="GO" id="GO:0008270">
    <property type="term" value="F:zinc ion binding"/>
    <property type="evidence" value="ECO:0007669"/>
    <property type="project" value="InterPro"/>
</dbReference>
<dbReference type="GO" id="GO:0005634">
    <property type="term" value="C:nucleus"/>
    <property type="evidence" value="ECO:0007669"/>
    <property type="project" value="UniProtKB-SubCell"/>
</dbReference>
<dbReference type="GO" id="GO:0000976">
    <property type="term" value="F:transcription cis-regulatory region binding"/>
    <property type="evidence" value="ECO:0007669"/>
    <property type="project" value="TreeGrafter"/>
</dbReference>